<proteinExistence type="predicted"/>
<feature type="region of interest" description="Disordered" evidence="1">
    <location>
        <begin position="50"/>
        <end position="284"/>
    </location>
</feature>
<organism evidence="2 3">
    <name type="scientific">Macrostomum lignano</name>
    <dbReference type="NCBI Taxonomy" id="282301"/>
    <lineage>
        <taxon>Eukaryota</taxon>
        <taxon>Metazoa</taxon>
        <taxon>Spiralia</taxon>
        <taxon>Lophotrochozoa</taxon>
        <taxon>Platyhelminthes</taxon>
        <taxon>Rhabditophora</taxon>
        <taxon>Macrostomorpha</taxon>
        <taxon>Macrostomida</taxon>
        <taxon>Macrostomidae</taxon>
        <taxon>Macrostomum</taxon>
    </lineage>
</organism>
<keyword evidence="2" id="KW-1185">Reference proteome</keyword>
<sequence length="284" mass="30998">SGTARSPLKASAVFHAKRFSRSLENRFLSVEGRQARLPMSLRDLLLILQQQEQQQQQQEQQQQLQKQLLPKLQKRQGKQPEAAHSSGPEPVSQEQQQEEPEQKQIPLQQTVKQSSPRRKQKPTGKIATGRSVSKSATAKVGSNPGSSSSTFAVAPIVTPLSSRRGAAAPSGLQVQGDSGKQAEYNAEPIDDRPDPRQASNPLPSTPKEAEAEADNLDIDSGSNVNVLRVPVMPSEPGEADDRDDVAIEEEEEEAAAQDDDAPVNLSRVSLTSTRVTERQFDEDD</sequence>
<reference evidence="3" key="1">
    <citation type="submission" date="2016-11" db="UniProtKB">
        <authorList>
            <consortium name="WormBaseParasite"/>
        </authorList>
    </citation>
    <scope>IDENTIFICATION</scope>
</reference>
<protein>
    <submittedName>
        <fullName evidence="3">Nucleolar and coiled-body phosphoprotein 1</fullName>
    </submittedName>
</protein>
<accession>A0A1I8IKX1</accession>
<name>A0A1I8IKX1_9PLAT</name>
<evidence type="ECO:0000256" key="1">
    <source>
        <dbReference type="SAM" id="MobiDB-lite"/>
    </source>
</evidence>
<feature type="compositionally biased region" description="Basic and acidic residues" evidence="1">
    <location>
        <begin position="275"/>
        <end position="284"/>
    </location>
</feature>
<evidence type="ECO:0000313" key="3">
    <source>
        <dbReference type="WBParaSite" id="maker-uti_cns_0013887-snap-gene-0.3-mRNA-1"/>
    </source>
</evidence>
<dbReference type="Proteomes" id="UP000095280">
    <property type="component" value="Unplaced"/>
</dbReference>
<evidence type="ECO:0000313" key="2">
    <source>
        <dbReference type="Proteomes" id="UP000095280"/>
    </source>
</evidence>
<dbReference type="AlphaFoldDB" id="A0A1I8IKX1"/>
<feature type="compositionally biased region" description="Low complexity" evidence="1">
    <location>
        <begin position="50"/>
        <end position="71"/>
    </location>
</feature>
<feature type="compositionally biased region" description="Acidic residues" evidence="1">
    <location>
        <begin position="237"/>
        <end position="261"/>
    </location>
</feature>
<dbReference type="WBParaSite" id="maker-uti_cns_0013887-snap-gene-0.3-mRNA-1">
    <property type="protein sequence ID" value="maker-uti_cns_0013887-snap-gene-0.3-mRNA-1"/>
    <property type="gene ID" value="maker-uti_cns_0013887-snap-gene-0.3"/>
</dbReference>